<sequence length="456" mass="50252">MDLRRRFLIALLTATSSTAAFAQSIGSIPLDYREAQAILLEKSDAIQGSDADVRSKEAQAGSTRTLGRPTVEFEGQMVRYQKSLYLPLGPLADVAQDYAISDPLRFEIERTSTRPIVTATLPLYSGGQISAAQSGSVAQLGQSRAERQIVIDNALLQMTQLYFGQQLLTRVRDVRRDVLGGLERHVSDAIKLEQAGFISRAQRLQAEVARDDAAREFEKAQADLESADATLSGLLRSSSPVVPATPIFVITRPLDPLDDFLDAARRAHPQLERLEAMEQLAQAGVTNQRSKLRPTVYGFAQYNFDRRDTLLTDPDWTVGVGLRYTIFSGAGRSQAVQAARETVSQAQAGQREARTQIEIGVTRSWNETEAARRRFLMTDSAIASAQENLRVQAVGYQQQQTTSLDVIDAQLGLGRARVQRAQAAHDFVIALAQLLHVSGEIDKMPEYIERGERIAP</sequence>
<dbReference type="OrthoDB" id="187483at2"/>
<evidence type="ECO:0000313" key="9">
    <source>
        <dbReference type="EMBL" id="AHE53644.1"/>
    </source>
</evidence>
<evidence type="ECO:0000256" key="7">
    <source>
        <dbReference type="ARBA" id="ARBA00023237"/>
    </source>
</evidence>
<keyword evidence="5" id="KW-0812">Transmembrane</keyword>
<keyword evidence="4" id="KW-1134">Transmembrane beta strand</keyword>
<dbReference type="Proteomes" id="UP000018851">
    <property type="component" value="Chromosome"/>
</dbReference>
<name>W0A6T0_9SPHN</name>
<accession>W0A6T0</accession>
<dbReference type="PATRIC" id="fig|1123269.5.peg.1874"/>
<dbReference type="KEGG" id="ssan:NX02_09620"/>
<dbReference type="HOGENOM" id="CLU_012817_9_2_5"/>
<protein>
    <recommendedName>
        <fullName evidence="11">Transporter</fullName>
    </recommendedName>
</protein>
<reference evidence="9 10" key="1">
    <citation type="submission" date="2013-07" db="EMBL/GenBank/DDBJ databases">
        <title>Completed genome of Sphingomonas sanxanigenens NX02.</title>
        <authorList>
            <person name="Ma T."/>
            <person name="Huang H."/>
            <person name="Wu M."/>
            <person name="Li X."/>
            <person name="Li G."/>
        </authorList>
    </citation>
    <scope>NUCLEOTIDE SEQUENCE [LARGE SCALE GENOMIC DNA]</scope>
    <source>
        <strain evidence="9 10">NX02</strain>
    </source>
</reference>
<dbReference type="EMBL" id="CP006644">
    <property type="protein sequence ID" value="AHE53644.1"/>
    <property type="molecule type" value="Genomic_DNA"/>
</dbReference>
<evidence type="ECO:0000256" key="6">
    <source>
        <dbReference type="ARBA" id="ARBA00023136"/>
    </source>
</evidence>
<keyword evidence="8" id="KW-0732">Signal</keyword>
<proteinExistence type="inferred from homology"/>
<feature type="chain" id="PRO_5004785130" description="Transporter" evidence="8">
    <location>
        <begin position="23"/>
        <end position="456"/>
    </location>
</feature>
<dbReference type="AlphaFoldDB" id="W0A6T0"/>
<dbReference type="GO" id="GO:1990281">
    <property type="term" value="C:efflux pump complex"/>
    <property type="evidence" value="ECO:0007669"/>
    <property type="project" value="TreeGrafter"/>
</dbReference>
<dbReference type="InterPro" id="IPR003423">
    <property type="entry name" value="OMP_efflux"/>
</dbReference>
<dbReference type="GO" id="GO:0009279">
    <property type="term" value="C:cell outer membrane"/>
    <property type="evidence" value="ECO:0007669"/>
    <property type="project" value="UniProtKB-SubCell"/>
</dbReference>
<dbReference type="PANTHER" id="PTHR30026:SF5">
    <property type="entry name" value="ABC-TYPE EFFLUX SYSTEM SECRETIN COMPONENT"/>
    <property type="match status" value="1"/>
</dbReference>
<dbReference type="STRING" id="1123269.NX02_09620"/>
<dbReference type="eggNOG" id="COG1538">
    <property type="taxonomic scope" value="Bacteria"/>
</dbReference>
<comment type="subcellular location">
    <subcellularLocation>
        <location evidence="1">Cell outer membrane</location>
    </subcellularLocation>
</comment>
<dbReference type="Gene3D" id="1.20.1600.10">
    <property type="entry name" value="Outer membrane efflux proteins (OEP)"/>
    <property type="match status" value="1"/>
</dbReference>
<evidence type="ECO:0008006" key="11">
    <source>
        <dbReference type="Google" id="ProtNLM"/>
    </source>
</evidence>
<evidence type="ECO:0000256" key="4">
    <source>
        <dbReference type="ARBA" id="ARBA00022452"/>
    </source>
</evidence>
<evidence type="ECO:0000256" key="3">
    <source>
        <dbReference type="ARBA" id="ARBA00022448"/>
    </source>
</evidence>
<evidence type="ECO:0000313" key="10">
    <source>
        <dbReference type="Proteomes" id="UP000018851"/>
    </source>
</evidence>
<evidence type="ECO:0000256" key="8">
    <source>
        <dbReference type="SAM" id="SignalP"/>
    </source>
</evidence>
<dbReference type="GO" id="GO:0015288">
    <property type="term" value="F:porin activity"/>
    <property type="evidence" value="ECO:0007669"/>
    <property type="project" value="TreeGrafter"/>
</dbReference>
<organism evidence="9 10">
    <name type="scientific">Sphingomonas sanxanigenens DSM 19645 = NX02</name>
    <dbReference type="NCBI Taxonomy" id="1123269"/>
    <lineage>
        <taxon>Bacteria</taxon>
        <taxon>Pseudomonadati</taxon>
        <taxon>Pseudomonadota</taxon>
        <taxon>Alphaproteobacteria</taxon>
        <taxon>Sphingomonadales</taxon>
        <taxon>Sphingomonadaceae</taxon>
        <taxon>Sphingomonas</taxon>
    </lineage>
</organism>
<dbReference type="Pfam" id="PF02321">
    <property type="entry name" value="OEP"/>
    <property type="match status" value="2"/>
</dbReference>
<keyword evidence="10" id="KW-1185">Reference proteome</keyword>
<dbReference type="RefSeq" id="WP_025291886.1">
    <property type="nucleotide sequence ID" value="NZ_CP006644.1"/>
</dbReference>
<dbReference type="SUPFAM" id="SSF56954">
    <property type="entry name" value="Outer membrane efflux proteins (OEP)"/>
    <property type="match status" value="1"/>
</dbReference>
<evidence type="ECO:0000256" key="1">
    <source>
        <dbReference type="ARBA" id="ARBA00004442"/>
    </source>
</evidence>
<dbReference type="PANTHER" id="PTHR30026">
    <property type="entry name" value="OUTER MEMBRANE PROTEIN TOLC"/>
    <property type="match status" value="1"/>
</dbReference>
<evidence type="ECO:0000256" key="5">
    <source>
        <dbReference type="ARBA" id="ARBA00022692"/>
    </source>
</evidence>
<feature type="signal peptide" evidence="8">
    <location>
        <begin position="1"/>
        <end position="22"/>
    </location>
</feature>
<dbReference type="GO" id="GO:0015562">
    <property type="term" value="F:efflux transmembrane transporter activity"/>
    <property type="evidence" value="ECO:0007669"/>
    <property type="project" value="InterPro"/>
</dbReference>
<keyword evidence="6" id="KW-0472">Membrane</keyword>
<keyword evidence="7" id="KW-0998">Cell outer membrane</keyword>
<comment type="similarity">
    <text evidence="2">Belongs to the outer membrane factor (OMF) (TC 1.B.17) family.</text>
</comment>
<evidence type="ECO:0000256" key="2">
    <source>
        <dbReference type="ARBA" id="ARBA00007613"/>
    </source>
</evidence>
<dbReference type="InterPro" id="IPR051906">
    <property type="entry name" value="TolC-like"/>
</dbReference>
<gene>
    <name evidence="9" type="ORF">NX02_09620</name>
</gene>
<keyword evidence="3" id="KW-0813">Transport</keyword>